<dbReference type="GO" id="GO:0034626">
    <property type="term" value="P:fatty acid elongation, polyunsaturated fatty acid"/>
    <property type="evidence" value="ECO:0007669"/>
    <property type="project" value="TreeGrafter"/>
</dbReference>
<sequence>MNRSGPSPPLAEYEFERRFDESGAIRWMQQNWDKSFVICFAYALFVFAGRRYMRERPKWDLRGPLALWSLSLAIFSILGAVRTDWYMLNVLQHSGFRQSVCDSAFYRAPVTKFWAFAFTLSKVPELGDTLFIVLRKQKLMFLHWYHHITVLLYTWYTYKDEVAGGSWFITMNFTVHAVMYSYYAARAAGVRVPRACAVLITACQILQMVMGLAVLLMVYGWMHAQHCASNLSNVTWGSLMYLSYLLLFASFFYESYLVGPAAKGRKAE</sequence>
<keyword evidence="4 10" id="KW-0812">Transmembrane</keyword>
<dbReference type="Proteomes" id="UP000694580">
    <property type="component" value="Chromosome 2"/>
</dbReference>
<reference evidence="11" key="3">
    <citation type="submission" date="2025-09" db="UniProtKB">
        <authorList>
            <consortium name="Ensembl"/>
        </authorList>
    </citation>
    <scope>IDENTIFICATION</scope>
</reference>
<dbReference type="PANTHER" id="PTHR11157:SF68">
    <property type="entry name" value="ELONGATION OF VERY LONG CHAIN FATTY ACIDS PROTEIN 3"/>
    <property type="match status" value="1"/>
</dbReference>
<comment type="catalytic activity">
    <reaction evidence="10">
        <text>a very-long-chain acyl-CoA + malonyl-CoA + H(+) = a very-long-chain 3-oxoacyl-CoA + CO2 + CoA</text>
        <dbReference type="Rhea" id="RHEA:32727"/>
        <dbReference type="ChEBI" id="CHEBI:15378"/>
        <dbReference type="ChEBI" id="CHEBI:16526"/>
        <dbReference type="ChEBI" id="CHEBI:57287"/>
        <dbReference type="ChEBI" id="CHEBI:57384"/>
        <dbReference type="ChEBI" id="CHEBI:90725"/>
        <dbReference type="ChEBI" id="CHEBI:90736"/>
        <dbReference type="EC" id="2.3.1.199"/>
    </reaction>
</comment>
<feature type="transmembrane region" description="Helical" evidence="10">
    <location>
        <begin position="241"/>
        <end position="259"/>
    </location>
</feature>
<dbReference type="GeneTree" id="ENSGT01050000244965"/>
<proteinExistence type="inferred from homology"/>
<feature type="transmembrane region" description="Helical" evidence="10">
    <location>
        <begin position="65"/>
        <end position="81"/>
    </location>
</feature>
<dbReference type="Ensembl" id="ENSDCDT00010009152.1">
    <property type="protein sequence ID" value="ENSDCDP00010008715.1"/>
    <property type="gene ID" value="ENSDCDG00010003915.1"/>
</dbReference>
<keyword evidence="7 10" id="KW-0443">Lipid metabolism</keyword>
<keyword evidence="5 10" id="KW-0276">Fatty acid metabolism</keyword>
<keyword evidence="8 10" id="KW-0472">Membrane</keyword>
<dbReference type="GO" id="GO:0034625">
    <property type="term" value="P:fatty acid elongation, monounsaturated fatty acid"/>
    <property type="evidence" value="ECO:0007669"/>
    <property type="project" value="TreeGrafter"/>
</dbReference>
<organism evidence="11 12">
    <name type="scientific">Denticeps clupeoides</name>
    <name type="common">denticle herring</name>
    <dbReference type="NCBI Taxonomy" id="299321"/>
    <lineage>
        <taxon>Eukaryota</taxon>
        <taxon>Metazoa</taxon>
        <taxon>Chordata</taxon>
        <taxon>Craniata</taxon>
        <taxon>Vertebrata</taxon>
        <taxon>Euteleostomi</taxon>
        <taxon>Actinopterygii</taxon>
        <taxon>Neopterygii</taxon>
        <taxon>Teleostei</taxon>
        <taxon>Clupei</taxon>
        <taxon>Clupeiformes</taxon>
        <taxon>Denticipitoidei</taxon>
        <taxon>Denticipitidae</taxon>
        <taxon>Denticeps</taxon>
    </lineage>
</organism>
<dbReference type="InterPro" id="IPR030457">
    <property type="entry name" value="ELO_CS"/>
</dbReference>
<dbReference type="GO" id="GO:0005789">
    <property type="term" value="C:endoplasmic reticulum membrane"/>
    <property type="evidence" value="ECO:0007669"/>
    <property type="project" value="TreeGrafter"/>
</dbReference>
<feature type="transmembrane region" description="Helical" evidence="10">
    <location>
        <begin position="195"/>
        <end position="221"/>
    </location>
</feature>
<dbReference type="Pfam" id="PF01151">
    <property type="entry name" value="ELO"/>
    <property type="match status" value="1"/>
</dbReference>
<evidence type="ECO:0000313" key="12">
    <source>
        <dbReference type="Proteomes" id="UP000694580"/>
    </source>
</evidence>
<keyword evidence="12" id="KW-1185">Reference proteome</keyword>
<keyword evidence="3 10" id="KW-0808">Transferase</keyword>
<dbReference type="RefSeq" id="XP_028825577.1">
    <property type="nucleotide sequence ID" value="XM_028969744.1"/>
</dbReference>
<evidence type="ECO:0000256" key="7">
    <source>
        <dbReference type="ARBA" id="ARBA00023098"/>
    </source>
</evidence>
<dbReference type="GO" id="GO:0009922">
    <property type="term" value="F:fatty acid elongase activity"/>
    <property type="evidence" value="ECO:0007669"/>
    <property type="project" value="UniProtKB-EC"/>
</dbReference>
<reference evidence="11" key="2">
    <citation type="submission" date="2025-08" db="UniProtKB">
        <authorList>
            <consortium name="Ensembl"/>
        </authorList>
    </citation>
    <scope>IDENTIFICATION</scope>
</reference>
<name>A0AAY4AKF8_9TELE</name>
<evidence type="ECO:0000256" key="3">
    <source>
        <dbReference type="ARBA" id="ARBA00022679"/>
    </source>
</evidence>
<dbReference type="PANTHER" id="PTHR11157">
    <property type="entry name" value="FATTY ACID ACYL TRANSFERASE-RELATED"/>
    <property type="match status" value="1"/>
</dbReference>
<evidence type="ECO:0000256" key="6">
    <source>
        <dbReference type="ARBA" id="ARBA00022989"/>
    </source>
</evidence>
<dbReference type="AlphaFoldDB" id="A0AAY4AKF8"/>
<reference evidence="11 12" key="1">
    <citation type="submission" date="2020-06" db="EMBL/GenBank/DDBJ databases">
        <authorList>
            <consortium name="Wellcome Sanger Institute Data Sharing"/>
        </authorList>
    </citation>
    <scope>NUCLEOTIDE SEQUENCE [LARGE SCALE GENOMIC DNA]</scope>
</reference>
<feature type="transmembrane region" description="Helical" evidence="10">
    <location>
        <begin position="164"/>
        <end position="183"/>
    </location>
</feature>
<dbReference type="GeneID" id="114784390"/>
<evidence type="ECO:0000256" key="5">
    <source>
        <dbReference type="ARBA" id="ARBA00022832"/>
    </source>
</evidence>
<feature type="transmembrane region" description="Helical" evidence="10">
    <location>
        <begin position="141"/>
        <end position="158"/>
    </location>
</feature>
<evidence type="ECO:0000256" key="2">
    <source>
        <dbReference type="ARBA" id="ARBA00022516"/>
    </source>
</evidence>
<dbReference type="GO" id="GO:0019367">
    <property type="term" value="P:fatty acid elongation, saturated fatty acid"/>
    <property type="evidence" value="ECO:0007669"/>
    <property type="project" value="TreeGrafter"/>
</dbReference>
<evidence type="ECO:0000256" key="4">
    <source>
        <dbReference type="ARBA" id="ARBA00022692"/>
    </source>
</evidence>
<evidence type="ECO:0000256" key="8">
    <source>
        <dbReference type="ARBA" id="ARBA00023136"/>
    </source>
</evidence>
<dbReference type="InterPro" id="IPR002076">
    <property type="entry name" value="ELO_fam"/>
</dbReference>
<evidence type="ECO:0000256" key="10">
    <source>
        <dbReference type="RuleBase" id="RU361115"/>
    </source>
</evidence>
<dbReference type="PROSITE" id="PS01188">
    <property type="entry name" value="ELO"/>
    <property type="match status" value="1"/>
</dbReference>
<dbReference type="EC" id="2.3.1.199" evidence="10"/>
<evidence type="ECO:0000256" key="1">
    <source>
        <dbReference type="ARBA" id="ARBA00004141"/>
    </source>
</evidence>
<dbReference type="GO" id="GO:0042761">
    <property type="term" value="P:very long-chain fatty acid biosynthetic process"/>
    <property type="evidence" value="ECO:0007669"/>
    <property type="project" value="TreeGrafter"/>
</dbReference>
<evidence type="ECO:0000256" key="9">
    <source>
        <dbReference type="ARBA" id="ARBA00023160"/>
    </source>
</evidence>
<dbReference type="GO" id="GO:0030148">
    <property type="term" value="P:sphingolipid biosynthetic process"/>
    <property type="evidence" value="ECO:0007669"/>
    <property type="project" value="TreeGrafter"/>
</dbReference>
<comment type="subcellular location">
    <subcellularLocation>
        <location evidence="1">Membrane</location>
        <topology evidence="1">Multi-pass membrane protein</topology>
    </subcellularLocation>
</comment>
<comment type="similarity">
    <text evidence="10">Belongs to the ELO family.</text>
</comment>
<protein>
    <recommendedName>
        <fullName evidence="10">Elongation of very long chain fatty acids protein</fullName>
        <ecNumber evidence="10">2.3.1.199</ecNumber>
    </recommendedName>
    <alternativeName>
        <fullName evidence="10">Very-long-chain 3-oxoacyl-CoA synthase</fullName>
    </alternativeName>
</protein>
<evidence type="ECO:0000313" key="11">
    <source>
        <dbReference type="Ensembl" id="ENSDCDP00010008715.1"/>
    </source>
</evidence>
<keyword evidence="2 10" id="KW-0444">Lipid biosynthesis</keyword>
<feature type="transmembrane region" description="Helical" evidence="10">
    <location>
        <begin position="35"/>
        <end position="53"/>
    </location>
</feature>
<keyword evidence="9 10" id="KW-0275">Fatty acid biosynthesis</keyword>
<accession>A0AAY4AKF8</accession>
<gene>
    <name evidence="11" type="primary">LOC114784390</name>
</gene>
<keyword evidence="6 10" id="KW-1133">Transmembrane helix</keyword>